<proteinExistence type="predicted"/>
<feature type="domain" description="4Fe-4S ferredoxin-type" evidence="4">
    <location>
        <begin position="212"/>
        <end position="241"/>
    </location>
</feature>
<dbReference type="OrthoDB" id="9813995at2"/>
<organism evidence="5 6">
    <name type="scientific">Anaerotignum faecicola</name>
    <dbReference type="NCBI Taxonomy" id="2358141"/>
    <lineage>
        <taxon>Bacteria</taxon>
        <taxon>Bacillati</taxon>
        <taxon>Bacillota</taxon>
        <taxon>Clostridia</taxon>
        <taxon>Lachnospirales</taxon>
        <taxon>Anaerotignaceae</taxon>
        <taxon>Anaerotignum</taxon>
    </lineage>
</organism>
<evidence type="ECO:0000256" key="3">
    <source>
        <dbReference type="ARBA" id="ARBA00023014"/>
    </source>
</evidence>
<evidence type="ECO:0000313" key="5">
    <source>
        <dbReference type="EMBL" id="GCB28993.1"/>
    </source>
</evidence>
<feature type="domain" description="4Fe-4S ferredoxin-type" evidence="4">
    <location>
        <begin position="183"/>
        <end position="210"/>
    </location>
</feature>
<dbReference type="AlphaFoldDB" id="A0A401LBR9"/>
<keyword evidence="1" id="KW-0479">Metal-binding</keyword>
<comment type="caution">
    <text evidence="5">The sequence shown here is derived from an EMBL/GenBank/DDBJ whole genome shotgun (WGS) entry which is preliminary data.</text>
</comment>
<dbReference type="SUPFAM" id="SSF52218">
    <property type="entry name" value="Flavoproteins"/>
    <property type="match status" value="1"/>
</dbReference>
<dbReference type="Pfam" id="PF12724">
    <property type="entry name" value="Flavodoxin_5"/>
    <property type="match status" value="1"/>
</dbReference>
<dbReference type="Proteomes" id="UP000287361">
    <property type="component" value="Unassembled WGS sequence"/>
</dbReference>
<dbReference type="Gene3D" id="3.30.70.20">
    <property type="match status" value="1"/>
</dbReference>
<dbReference type="InterPro" id="IPR029039">
    <property type="entry name" value="Flavoprotein-like_sf"/>
</dbReference>
<dbReference type="Pfam" id="PF00037">
    <property type="entry name" value="Fer4"/>
    <property type="match status" value="1"/>
</dbReference>
<dbReference type="PROSITE" id="PS00198">
    <property type="entry name" value="4FE4S_FER_1"/>
    <property type="match status" value="1"/>
</dbReference>
<dbReference type="NCBIfam" id="NF038196">
    <property type="entry name" value="ferrodoxin_EFR1"/>
    <property type="match status" value="1"/>
</dbReference>
<sequence>MIYYFSGTGNSYAVAKKLAEALGEELTDIAEAVKAGNYRHTMLQGERLGFVFPVYAWAPPQTVTDFVKNLELYYSGDPYLFAVCTCGSSAGETIDLLRKALQENGLTLDSGFSVVMPDSFTVLFDAGTKAEQYALLEKADRTLDNILRAIRLNWSNFFRVKKGRGAGVLSKIVNPAFRRGLKTKPFYVTESCSHCGLCERVCTSGCIRLTAGIPVWTEKRCNMCMACVNRCPQTAIQYGKGTTKRGRYVHPIYQNRKGESE</sequence>
<dbReference type="GO" id="GO:0046872">
    <property type="term" value="F:metal ion binding"/>
    <property type="evidence" value="ECO:0007669"/>
    <property type="project" value="UniProtKB-KW"/>
</dbReference>
<keyword evidence="2" id="KW-0408">Iron</keyword>
<dbReference type="InterPro" id="IPR017896">
    <property type="entry name" value="4Fe4S_Fe-S-bd"/>
</dbReference>
<keyword evidence="6" id="KW-1185">Reference proteome</keyword>
<evidence type="ECO:0000313" key="6">
    <source>
        <dbReference type="Proteomes" id="UP000287361"/>
    </source>
</evidence>
<dbReference type="InterPro" id="IPR047964">
    <property type="entry name" value="EFR1-like"/>
</dbReference>
<evidence type="ECO:0000256" key="1">
    <source>
        <dbReference type="ARBA" id="ARBA00022723"/>
    </source>
</evidence>
<accession>A0A401LBR9</accession>
<dbReference type="SUPFAM" id="SSF54862">
    <property type="entry name" value="4Fe-4S ferredoxins"/>
    <property type="match status" value="1"/>
</dbReference>
<evidence type="ECO:0000259" key="4">
    <source>
        <dbReference type="PROSITE" id="PS51379"/>
    </source>
</evidence>
<gene>
    <name evidence="5" type="ORF">KGMB03357_06540</name>
</gene>
<dbReference type="GO" id="GO:0051536">
    <property type="term" value="F:iron-sulfur cluster binding"/>
    <property type="evidence" value="ECO:0007669"/>
    <property type="project" value="UniProtKB-KW"/>
</dbReference>
<reference evidence="5 6" key="1">
    <citation type="submission" date="2018-10" db="EMBL/GenBank/DDBJ databases">
        <title>Draft Genome Sequence of Anaerotignum sp. KCTC 15736.</title>
        <authorList>
            <person name="Choi S.H."/>
            <person name="Kim J.S."/>
            <person name="Kang S.W."/>
            <person name="Lee J.S."/>
            <person name="Park S.H."/>
        </authorList>
    </citation>
    <scope>NUCLEOTIDE SEQUENCE [LARGE SCALE GENOMIC DNA]</scope>
    <source>
        <strain evidence="5 6">KCTC 15736</strain>
    </source>
</reference>
<dbReference type="InterPro" id="IPR026816">
    <property type="entry name" value="Flavodoxin_dom"/>
</dbReference>
<dbReference type="Gene3D" id="3.40.50.360">
    <property type="match status" value="1"/>
</dbReference>
<dbReference type="PROSITE" id="PS51379">
    <property type="entry name" value="4FE4S_FER_2"/>
    <property type="match status" value="2"/>
</dbReference>
<keyword evidence="3" id="KW-0411">Iron-sulfur</keyword>
<evidence type="ECO:0000256" key="2">
    <source>
        <dbReference type="ARBA" id="ARBA00023004"/>
    </source>
</evidence>
<protein>
    <submittedName>
        <fullName evidence="5">4Fe-4S ferredoxin</fullName>
    </submittedName>
</protein>
<dbReference type="InterPro" id="IPR017900">
    <property type="entry name" value="4Fe4S_Fe_S_CS"/>
</dbReference>
<dbReference type="EMBL" id="BHVZ01000001">
    <property type="protein sequence ID" value="GCB28993.1"/>
    <property type="molecule type" value="Genomic_DNA"/>
</dbReference>
<name>A0A401LBR9_9FIRM</name>